<name>A0ACC5RCC5_9HYPH</name>
<gene>
    <name evidence="1" type="ORF">JHL16_27505</name>
</gene>
<dbReference type="Proteomes" id="UP000616151">
    <property type="component" value="Unassembled WGS sequence"/>
</dbReference>
<evidence type="ECO:0000313" key="2">
    <source>
        <dbReference type="Proteomes" id="UP000616151"/>
    </source>
</evidence>
<proteinExistence type="predicted"/>
<reference evidence="1" key="1">
    <citation type="submission" date="2021-01" db="EMBL/GenBank/DDBJ databases">
        <authorList>
            <person name="Sun Q."/>
        </authorList>
    </citation>
    <scope>NUCLEOTIDE SEQUENCE</scope>
    <source>
        <strain evidence="1">YIM B02566</strain>
    </source>
</reference>
<organism evidence="1 2">
    <name type="scientific">Taklimakanibacter albus</name>
    <dbReference type="NCBI Taxonomy" id="2800327"/>
    <lineage>
        <taxon>Bacteria</taxon>
        <taxon>Pseudomonadati</taxon>
        <taxon>Pseudomonadota</taxon>
        <taxon>Alphaproteobacteria</taxon>
        <taxon>Hyphomicrobiales</taxon>
        <taxon>Aestuariivirgaceae</taxon>
        <taxon>Taklimakanibacter</taxon>
    </lineage>
</organism>
<protein>
    <submittedName>
        <fullName evidence="1">Uncharacterized protein</fullName>
    </submittedName>
</protein>
<dbReference type="EMBL" id="JAENHL010000008">
    <property type="protein sequence ID" value="MBK1870141.1"/>
    <property type="molecule type" value="Genomic_DNA"/>
</dbReference>
<evidence type="ECO:0000313" key="1">
    <source>
        <dbReference type="EMBL" id="MBK1870141.1"/>
    </source>
</evidence>
<accession>A0ACC5RCC5</accession>
<sequence>MDRETLDTETPAPQTEPKYVALRYIMEAWEEAVYDGIDPDCVATAAIFAAMSDLITTYGEEPVARMAERLPERIRAGEFTLNKTRQ</sequence>
<keyword evidence="2" id="KW-1185">Reference proteome</keyword>
<comment type="caution">
    <text evidence="1">The sequence shown here is derived from an EMBL/GenBank/DDBJ whole genome shotgun (WGS) entry which is preliminary data.</text>
</comment>